<feature type="compositionally biased region" description="Gly residues" evidence="1">
    <location>
        <begin position="13"/>
        <end position="41"/>
    </location>
</feature>
<dbReference type="EMBL" id="JAHRHJ020000007">
    <property type="protein sequence ID" value="KAH9309797.1"/>
    <property type="molecule type" value="Genomic_DNA"/>
</dbReference>
<evidence type="ECO:0000313" key="2">
    <source>
        <dbReference type="EMBL" id="KAH9309797.1"/>
    </source>
</evidence>
<accession>A0AA38FSE2</accession>
<feature type="region of interest" description="Disordered" evidence="1">
    <location>
        <begin position="1"/>
        <end position="42"/>
    </location>
</feature>
<comment type="caution">
    <text evidence="2">The sequence shown here is derived from an EMBL/GenBank/DDBJ whole genome shotgun (WGS) entry which is preliminary data.</text>
</comment>
<proteinExistence type="predicted"/>
<dbReference type="Proteomes" id="UP000824469">
    <property type="component" value="Unassembled WGS sequence"/>
</dbReference>
<keyword evidence="3" id="KW-1185">Reference proteome</keyword>
<sequence length="72" mass="7661">GMDGVEARVGARARGGGAPCWGRWSGLGGAPWPAAGGGGDGTKWREIGELRWGNVNRIPSRSPRKRSYMRIP</sequence>
<dbReference type="AlphaFoldDB" id="A0AA38FSE2"/>
<organism evidence="2 3">
    <name type="scientific">Taxus chinensis</name>
    <name type="common">Chinese yew</name>
    <name type="synonym">Taxus wallichiana var. chinensis</name>
    <dbReference type="NCBI Taxonomy" id="29808"/>
    <lineage>
        <taxon>Eukaryota</taxon>
        <taxon>Viridiplantae</taxon>
        <taxon>Streptophyta</taxon>
        <taxon>Embryophyta</taxon>
        <taxon>Tracheophyta</taxon>
        <taxon>Spermatophyta</taxon>
        <taxon>Pinopsida</taxon>
        <taxon>Pinidae</taxon>
        <taxon>Conifers II</taxon>
        <taxon>Cupressales</taxon>
        <taxon>Taxaceae</taxon>
        <taxon>Taxus</taxon>
    </lineage>
</organism>
<reference evidence="2 3" key="1">
    <citation type="journal article" date="2021" name="Nat. Plants">
        <title>The Taxus genome provides insights into paclitaxel biosynthesis.</title>
        <authorList>
            <person name="Xiong X."/>
            <person name="Gou J."/>
            <person name="Liao Q."/>
            <person name="Li Y."/>
            <person name="Zhou Q."/>
            <person name="Bi G."/>
            <person name="Li C."/>
            <person name="Du R."/>
            <person name="Wang X."/>
            <person name="Sun T."/>
            <person name="Guo L."/>
            <person name="Liang H."/>
            <person name="Lu P."/>
            <person name="Wu Y."/>
            <person name="Zhang Z."/>
            <person name="Ro D.K."/>
            <person name="Shang Y."/>
            <person name="Huang S."/>
            <person name="Yan J."/>
        </authorList>
    </citation>
    <scope>NUCLEOTIDE SEQUENCE [LARGE SCALE GENOMIC DNA]</scope>
    <source>
        <strain evidence="2">Ta-2019</strain>
    </source>
</reference>
<feature type="non-terminal residue" evidence="2">
    <location>
        <position position="1"/>
    </location>
</feature>
<evidence type="ECO:0000313" key="3">
    <source>
        <dbReference type="Proteomes" id="UP000824469"/>
    </source>
</evidence>
<feature type="non-terminal residue" evidence="2">
    <location>
        <position position="72"/>
    </location>
</feature>
<evidence type="ECO:0000256" key="1">
    <source>
        <dbReference type="SAM" id="MobiDB-lite"/>
    </source>
</evidence>
<name>A0AA38FSE2_TAXCH</name>
<gene>
    <name evidence="2" type="ORF">KI387_037708</name>
</gene>
<protein>
    <submittedName>
        <fullName evidence="2">Uncharacterized protein</fullName>
    </submittedName>
</protein>